<proteinExistence type="predicted"/>
<dbReference type="InterPro" id="IPR001434">
    <property type="entry name" value="OmcB-like_DUF11"/>
</dbReference>
<organism evidence="2 3">
    <name type="scientific">Marinicrinis sediminis</name>
    <dbReference type="NCBI Taxonomy" id="1652465"/>
    <lineage>
        <taxon>Bacteria</taxon>
        <taxon>Bacillati</taxon>
        <taxon>Bacillota</taxon>
        <taxon>Bacilli</taxon>
        <taxon>Bacillales</taxon>
        <taxon>Paenibacillaceae</taxon>
    </lineage>
</organism>
<gene>
    <name evidence="2" type="ORF">ACFSUC_14065</name>
</gene>
<dbReference type="Pfam" id="PF01345">
    <property type="entry name" value="DUF11"/>
    <property type="match status" value="1"/>
</dbReference>
<dbReference type="PANTHER" id="PTHR34819:SF3">
    <property type="entry name" value="CELL SURFACE PROTEIN"/>
    <property type="match status" value="1"/>
</dbReference>
<dbReference type="EMBL" id="JBHUMM010000043">
    <property type="protein sequence ID" value="MFD2672688.1"/>
    <property type="molecule type" value="Genomic_DNA"/>
</dbReference>
<protein>
    <submittedName>
        <fullName evidence="2">DUF11 domain-containing protein</fullName>
    </submittedName>
</protein>
<comment type="caution">
    <text evidence="2">The sequence shown here is derived from an EMBL/GenBank/DDBJ whole genome shotgun (WGS) entry which is preliminary data.</text>
</comment>
<feature type="domain" description="DUF11" evidence="1">
    <location>
        <begin position="343"/>
        <end position="439"/>
    </location>
</feature>
<dbReference type="InterPro" id="IPR047589">
    <property type="entry name" value="DUF11_rpt"/>
</dbReference>
<dbReference type="RefSeq" id="WP_379930254.1">
    <property type="nucleotide sequence ID" value="NZ_JBHUMM010000043.1"/>
</dbReference>
<dbReference type="Gene3D" id="2.60.40.740">
    <property type="match status" value="1"/>
</dbReference>
<evidence type="ECO:0000313" key="2">
    <source>
        <dbReference type="EMBL" id="MFD2672688.1"/>
    </source>
</evidence>
<keyword evidence="3" id="KW-1185">Reference proteome</keyword>
<dbReference type="Pfam" id="PF26595">
    <property type="entry name" value="A_ENA"/>
    <property type="match status" value="1"/>
</dbReference>
<dbReference type="Proteomes" id="UP001597497">
    <property type="component" value="Unassembled WGS sequence"/>
</dbReference>
<dbReference type="PANTHER" id="PTHR34819">
    <property type="entry name" value="LARGE CYSTEINE-RICH PERIPLASMIC PROTEIN OMCB"/>
    <property type="match status" value="1"/>
</dbReference>
<dbReference type="NCBIfam" id="TIGR01451">
    <property type="entry name" value="B_ant_repeat"/>
    <property type="match status" value="1"/>
</dbReference>
<evidence type="ECO:0000313" key="3">
    <source>
        <dbReference type="Proteomes" id="UP001597497"/>
    </source>
</evidence>
<accession>A0ABW5RCK9</accession>
<dbReference type="InterPro" id="IPR051172">
    <property type="entry name" value="Chlamydia_OmcB"/>
</dbReference>
<name>A0ABW5RCK9_9BACL</name>
<sequence length="560" mass="57923">MVVVTRFNTTTNGALTITGNTLGLSKQLNTNFQGDQDAIGALATQNLASQVNDFPPGTTLNFTEDGATAILNIPAGSTVLYAELIWSGSFNVSGQDLSAFINDNVSVNSPAGLFSVAFDPATAATIFNTFYVRSADVTAIVQAAGAGSYTVGNIVGTTSASDNTTNAAGWTLIVAYENPSVDIRDLTIFVASEFVSIGSGSAPATISGFFTPPTGPVNGRLIVSALEGDSNRVGDQLLFGPTVGTLAPVSGPNNPIDNFFASQINNDLGLLDTSGTFGNLNQPLGVNADGRRQGYDITNIDVSSSLNNAQTSAVIQGTTAGDAYLINGLGLQVDINAPNFEAEKTANTEGAGVGDVITYQVVVTNTGQADAELVVMLDPPPEGTVFVENSILVDGVPQPGADISNLNLGTIAAGQTVVIQYQFLVVSKPESGEFTNQAFFEFEFQSEPGGPVIDGSGASNELTIALQPSNLEKAVSANLAAIALQELALAHLMNAEGEKIQAVLGVGGTVTPSVVELPQLISVNDSVAQMLETINMKEMILLQQLQDLVGIVQASPELFC</sequence>
<evidence type="ECO:0000259" key="1">
    <source>
        <dbReference type="Pfam" id="PF01345"/>
    </source>
</evidence>
<reference evidence="3" key="1">
    <citation type="journal article" date="2019" name="Int. J. Syst. Evol. Microbiol.">
        <title>The Global Catalogue of Microorganisms (GCM) 10K type strain sequencing project: providing services to taxonomists for standard genome sequencing and annotation.</title>
        <authorList>
            <consortium name="The Broad Institute Genomics Platform"/>
            <consortium name="The Broad Institute Genome Sequencing Center for Infectious Disease"/>
            <person name="Wu L."/>
            <person name="Ma J."/>
        </authorList>
    </citation>
    <scope>NUCLEOTIDE SEQUENCE [LARGE SCALE GENOMIC DNA]</scope>
    <source>
        <strain evidence="3">KCTC 33676</strain>
    </source>
</reference>
<dbReference type="InterPro" id="IPR058705">
    <property type="entry name" value="A_ENA"/>
</dbReference>